<proteinExistence type="predicted"/>
<organism evidence="1 2">
    <name type="scientific">Clostridium mobile</name>
    <dbReference type="NCBI Taxonomy" id="2841512"/>
    <lineage>
        <taxon>Bacteria</taxon>
        <taxon>Bacillati</taxon>
        <taxon>Bacillota</taxon>
        <taxon>Clostridia</taxon>
        <taxon>Eubacteriales</taxon>
        <taxon>Clostridiaceae</taxon>
        <taxon>Clostridium</taxon>
    </lineage>
</organism>
<dbReference type="EMBL" id="JAHLQF010000001">
    <property type="protein sequence ID" value="MBU5483449.1"/>
    <property type="molecule type" value="Genomic_DNA"/>
</dbReference>
<evidence type="ECO:0000313" key="2">
    <source>
        <dbReference type="Proteomes" id="UP000726170"/>
    </source>
</evidence>
<evidence type="ECO:0000313" key="1">
    <source>
        <dbReference type="EMBL" id="MBU5483449.1"/>
    </source>
</evidence>
<dbReference type="RefSeq" id="WP_216437828.1">
    <property type="nucleotide sequence ID" value="NZ_JAHLQF010000001.1"/>
</dbReference>
<comment type="caution">
    <text evidence="1">The sequence shown here is derived from an EMBL/GenBank/DDBJ whole genome shotgun (WGS) entry which is preliminary data.</text>
</comment>
<gene>
    <name evidence="1" type="ORF">KQI86_03850</name>
</gene>
<accession>A0ABS6EE26</accession>
<sequence length="324" mass="37496">MTTIDRYTKLLLHMDDGSFKDEMGNEVSNIGNVTLDTSNKKFGRSSAKFNKNSLSLDDSKGDFHFGEEDYTIDFWVYNNNLSTSFNVMIDYRQTGHVANPIIYFQNKIIKVMFNSKEVIIGDSVEVNKWYHIALVRSSKVTNLYLNGKKQGTSWNDSNNYIKVPRLLIGNSFDNYGISGNIDELRISKGIARWTSDFTPPIEPYSNDKYLIKQSNDYYSTYNNYLKLGQPTNLDELDAWFKDYGMSNIFNLQDTLTSKKVPMVEGVGNIYESLDVNLNDLKKEDLYITEEDNKTYFEYDYNNYKIIDEIRKINGGIGNVVFKEY</sequence>
<dbReference type="Proteomes" id="UP000726170">
    <property type="component" value="Unassembled WGS sequence"/>
</dbReference>
<name>A0ABS6EE26_9CLOT</name>
<protein>
    <submittedName>
        <fullName evidence="1">LamG domain-containing protein</fullName>
    </submittedName>
</protein>
<keyword evidence="2" id="KW-1185">Reference proteome</keyword>
<reference evidence="1 2" key="1">
    <citation type="submission" date="2021-06" db="EMBL/GenBank/DDBJ databases">
        <authorList>
            <person name="Sun Q."/>
            <person name="Li D."/>
        </authorList>
    </citation>
    <scope>NUCLEOTIDE SEQUENCE [LARGE SCALE GENOMIC DNA]</scope>
    <source>
        <strain evidence="1 2">MSJ-11</strain>
    </source>
</reference>
<dbReference type="Pfam" id="PF13385">
    <property type="entry name" value="Laminin_G_3"/>
    <property type="match status" value="1"/>
</dbReference>